<dbReference type="Gene3D" id="2.60.120.380">
    <property type="match status" value="1"/>
</dbReference>
<dbReference type="PANTHER" id="PTHR41775:SF1">
    <property type="entry name" value="PEPTIDASE M6-LIKE DOMAIN-CONTAINING PROTEIN"/>
    <property type="match status" value="1"/>
</dbReference>
<dbReference type="PANTHER" id="PTHR41775">
    <property type="entry name" value="SECRETED PROTEIN-RELATED"/>
    <property type="match status" value="1"/>
</dbReference>
<dbReference type="RefSeq" id="WP_084193276.1">
    <property type="nucleotide sequence ID" value="NZ_FQXZ01000014.1"/>
</dbReference>
<feature type="signal peptide" evidence="2">
    <location>
        <begin position="1"/>
        <end position="23"/>
    </location>
</feature>
<dbReference type="STRING" id="1216006.VA7868_01452"/>
<keyword evidence="3" id="KW-0378">Hydrolase</keyword>
<proteinExistence type="predicted"/>
<reference evidence="3 4" key="1">
    <citation type="submission" date="2016-11" db="EMBL/GenBank/DDBJ databases">
        <authorList>
            <person name="Jaros S."/>
            <person name="Januszkiewicz K."/>
            <person name="Wedrychowicz H."/>
        </authorList>
    </citation>
    <scope>NUCLEOTIDE SEQUENCE [LARGE SCALE GENOMIC DNA]</scope>
    <source>
        <strain evidence="3 4">CECT 7868</strain>
    </source>
</reference>
<sequence>MKIKAGKLLIGVGFGILCHTSQAAIPFHNTTYQYTQPNGDEITLTLDGNNYYAEQRTENGRLVIYDEQLKGMAYARVADDGSQLESTGKLVTRTSIQTFANTAAKSKPEAGLARGAKAKLAKEMHDRLMHIETSEADQKMRAAKARTTKPAPAQHVKLSGSMKGLTVLIQFPDDKGTISIDQVNRFLNDLNYHEFGNFQSIRGYWRSVSGGKLDYTNEVTPYYTAKHNKSYYTDTSVQFGVRAQELIHEALNWLEQQRGYDFSRLTTNGNREIRGLNFFYAGKADSPWSKGLWPHMGGVNPRFCADGVCTNAMQMSDMGSELAIGTFAHESGHLIADWPDLYDYDGSSAGSVAAFGLMGYGAVGTNSGHRPVPPVAPLRDLVGWETVTELNPDVNSGAPSGRLSNTSGDNKVYKWSNPKNTSEAFYIETIHQSGQNTYQPDSGLAIWHVDPSGNNSDEWHPYIQMEHADGKRDPENNRNGGDDKDLYDQYGEFTATLPNALTSKGTNSLWWNGSQSGLSITDVSQPAQTVSFTVPASKTVGYYHGSIKQGETKIEPNDKFFNYKGGTIDIWLDGPKGTDFNMTLFKFDWNKDDWVKVAASTYSGSEEFIRYQADEAYYYVEVSAKTGSGNYELIIRK</sequence>
<dbReference type="NCBIfam" id="TIGR03296">
    <property type="entry name" value="M6dom_TIGR03296"/>
    <property type="match status" value="1"/>
</dbReference>
<evidence type="ECO:0000313" key="3">
    <source>
        <dbReference type="EMBL" id="SHI06208.1"/>
    </source>
</evidence>
<protein>
    <submittedName>
        <fullName evidence="3">Aqualysin-1</fullName>
        <ecNumber evidence="3">3.4.21.111</ecNumber>
    </submittedName>
</protein>
<dbReference type="SUPFAM" id="SSF89260">
    <property type="entry name" value="Collagen-binding domain"/>
    <property type="match status" value="1"/>
</dbReference>
<feature type="chain" id="PRO_5012657827" evidence="2">
    <location>
        <begin position="24"/>
        <end position="637"/>
    </location>
</feature>
<evidence type="ECO:0000256" key="1">
    <source>
        <dbReference type="SAM" id="MobiDB-lite"/>
    </source>
</evidence>
<dbReference type="Proteomes" id="UP000184608">
    <property type="component" value="Unassembled WGS sequence"/>
</dbReference>
<dbReference type="GO" id="GO:0006508">
    <property type="term" value="P:proteolysis"/>
    <property type="evidence" value="ECO:0007669"/>
    <property type="project" value="InterPro"/>
</dbReference>
<evidence type="ECO:0000256" key="2">
    <source>
        <dbReference type="SAM" id="SignalP"/>
    </source>
</evidence>
<dbReference type="GO" id="GO:0008233">
    <property type="term" value="F:peptidase activity"/>
    <property type="evidence" value="ECO:0007669"/>
    <property type="project" value="InterPro"/>
</dbReference>
<feature type="region of interest" description="Disordered" evidence="1">
    <location>
        <begin position="392"/>
        <end position="411"/>
    </location>
</feature>
<dbReference type="InterPro" id="IPR008757">
    <property type="entry name" value="Peptidase_M6-like_domain"/>
</dbReference>
<gene>
    <name evidence="3" type="primary">pstI_1</name>
    <name evidence="3" type="ORF">VA7868_01452</name>
</gene>
<keyword evidence="4" id="KW-1185">Reference proteome</keyword>
<keyword evidence="2" id="KW-0732">Signal</keyword>
<dbReference type="AlphaFoldDB" id="A0A1M5Y325"/>
<dbReference type="EMBL" id="FQXZ01000014">
    <property type="protein sequence ID" value="SHI06208.1"/>
    <property type="molecule type" value="Genomic_DNA"/>
</dbReference>
<feature type="compositionally biased region" description="Polar residues" evidence="1">
    <location>
        <begin position="393"/>
        <end position="409"/>
    </location>
</feature>
<name>A0A1M5Y325_9VIBR</name>
<dbReference type="EC" id="3.4.21.111" evidence="3"/>
<evidence type="ECO:0000313" key="4">
    <source>
        <dbReference type="Proteomes" id="UP000184608"/>
    </source>
</evidence>
<organism evidence="3 4">
    <name type="scientific">Vibrio aerogenes CECT 7868</name>
    <dbReference type="NCBI Taxonomy" id="1216006"/>
    <lineage>
        <taxon>Bacteria</taxon>
        <taxon>Pseudomonadati</taxon>
        <taxon>Pseudomonadota</taxon>
        <taxon>Gammaproteobacteria</taxon>
        <taxon>Vibrionales</taxon>
        <taxon>Vibrionaceae</taxon>
        <taxon>Vibrio</taxon>
    </lineage>
</organism>
<dbReference type="OrthoDB" id="275270at2"/>
<accession>A0A1M5Y325</accession>